<name>A0A0N4VK55_ENTVE</name>
<keyword evidence="1" id="KW-1133">Transmembrane helix</keyword>
<dbReference type="EMBL" id="UXUI01010942">
    <property type="protein sequence ID" value="VDD95800.1"/>
    <property type="molecule type" value="Genomic_DNA"/>
</dbReference>
<organism evidence="4">
    <name type="scientific">Enterobius vermicularis</name>
    <name type="common">Human pinworm</name>
    <dbReference type="NCBI Taxonomy" id="51028"/>
    <lineage>
        <taxon>Eukaryota</taxon>
        <taxon>Metazoa</taxon>
        <taxon>Ecdysozoa</taxon>
        <taxon>Nematoda</taxon>
        <taxon>Chromadorea</taxon>
        <taxon>Rhabditida</taxon>
        <taxon>Spirurina</taxon>
        <taxon>Oxyuridomorpha</taxon>
        <taxon>Oxyuroidea</taxon>
        <taxon>Oxyuridae</taxon>
        <taxon>Enterobius</taxon>
    </lineage>
</organism>
<dbReference type="Proteomes" id="UP000274131">
    <property type="component" value="Unassembled WGS sequence"/>
</dbReference>
<evidence type="ECO:0000313" key="3">
    <source>
        <dbReference type="Proteomes" id="UP000274131"/>
    </source>
</evidence>
<dbReference type="GO" id="GO:0097035">
    <property type="term" value="P:regulation of membrane lipid distribution"/>
    <property type="evidence" value="ECO:0007669"/>
    <property type="project" value="TreeGrafter"/>
</dbReference>
<accession>A0A0N4VK55</accession>
<feature type="transmembrane region" description="Helical" evidence="1">
    <location>
        <begin position="150"/>
        <end position="177"/>
    </location>
</feature>
<sequence>MSKRKHFTSCFPDQTMNGELPFLGGVVILLRLLYFAVDSHLQRSTQTWNAEKRRFFTVRVVSLTHATISGICTLTGCYIYPELWADPYGFSCHYGRLVALFSMGLILTTGVLLGLAMICLLVEVQTVFIHIRTILRLFGKYRSNSRLYRVVMHCNLGSLVLFRHIPATYLLFYISFLEKQAPAVLRLFLISALLFLAYHNFHLQQCFLKMDGYFGNASDEYEDQLIDPLDNTPIGNLLIKEESYDK</sequence>
<feature type="transmembrane region" description="Helical" evidence="1">
    <location>
        <begin position="58"/>
        <end position="81"/>
    </location>
</feature>
<dbReference type="PANTHER" id="PTHR13439:SF19">
    <property type="entry name" value="TLC DOMAIN-CONTAINING PROTEIN"/>
    <property type="match status" value="1"/>
</dbReference>
<keyword evidence="1" id="KW-0472">Membrane</keyword>
<feature type="transmembrane region" description="Helical" evidence="1">
    <location>
        <begin position="20"/>
        <end position="37"/>
    </location>
</feature>
<dbReference type="AlphaFoldDB" id="A0A0N4VK55"/>
<dbReference type="GO" id="GO:0055091">
    <property type="term" value="P:phospholipid homeostasis"/>
    <property type="evidence" value="ECO:0007669"/>
    <property type="project" value="TreeGrafter"/>
</dbReference>
<dbReference type="GO" id="GO:0005886">
    <property type="term" value="C:plasma membrane"/>
    <property type="evidence" value="ECO:0007669"/>
    <property type="project" value="TreeGrafter"/>
</dbReference>
<dbReference type="OrthoDB" id="10266980at2759"/>
<proteinExistence type="predicted"/>
<evidence type="ECO:0000313" key="2">
    <source>
        <dbReference type="EMBL" id="VDD95800.1"/>
    </source>
</evidence>
<reference evidence="4" key="1">
    <citation type="submission" date="2017-02" db="UniProtKB">
        <authorList>
            <consortium name="WormBaseParasite"/>
        </authorList>
    </citation>
    <scope>IDENTIFICATION</scope>
</reference>
<reference evidence="2 3" key="2">
    <citation type="submission" date="2018-10" db="EMBL/GenBank/DDBJ databases">
        <authorList>
            <consortium name="Pathogen Informatics"/>
        </authorList>
    </citation>
    <scope>NUCLEOTIDE SEQUENCE [LARGE SCALE GENOMIC DNA]</scope>
</reference>
<dbReference type="GO" id="GO:0007009">
    <property type="term" value="P:plasma membrane organization"/>
    <property type="evidence" value="ECO:0007669"/>
    <property type="project" value="TreeGrafter"/>
</dbReference>
<dbReference type="PANTHER" id="PTHR13439">
    <property type="entry name" value="CT120 PROTEIN"/>
    <property type="match status" value="1"/>
</dbReference>
<evidence type="ECO:0000256" key="1">
    <source>
        <dbReference type="SAM" id="Phobius"/>
    </source>
</evidence>
<keyword evidence="1" id="KW-0812">Transmembrane</keyword>
<protein>
    <submittedName>
        <fullName evidence="4">G_PROTEIN_RECEP_F1_2 domain-containing protein</fullName>
    </submittedName>
</protein>
<dbReference type="WBParaSite" id="EVEC_0001123701-mRNA-1">
    <property type="protein sequence ID" value="EVEC_0001123701-mRNA-1"/>
    <property type="gene ID" value="EVEC_0001123701"/>
</dbReference>
<evidence type="ECO:0000313" key="4">
    <source>
        <dbReference type="WBParaSite" id="EVEC_0001123701-mRNA-1"/>
    </source>
</evidence>
<dbReference type="GO" id="GO:0071709">
    <property type="term" value="P:membrane assembly"/>
    <property type="evidence" value="ECO:0007669"/>
    <property type="project" value="TreeGrafter"/>
</dbReference>
<feature type="transmembrane region" description="Helical" evidence="1">
    <location>
        <begin position="101"/>
        <end position="129"/>
    </location>
</feature>
<keyword evidence="3" id="KW-1185">Reference proteome</keyword>
<dbReference type="InterPro" id="IPR050846">
    <property type="entry name" value="TLCD"/>
</dbReference>
<gene>
    <name evidence="2" type="ORF">EVEC_LOCUS10551</name>
</gene>
<feature type="transmembrane region" description="Helical" evidence="1">
    <location>
        <begin position="183"/>
        <end position="201"/>
    </location>
</feature>